<evidence type="ECO:0000313" key="2">
    <source>
        <dbReference type="EMBL" id="AOV58848.1"/>
    </source>
</evidence>
<dbReference type="EMBL" id="KU686197">
    <property type="protein sequence ID" value="AOV58609.1"/>
    <property type="molecule type" value="Genomic_DNA"/>
</dbReference>
<evidence type="ECO:0000313" key="4">
    <source>
        <dbReference type="Proteomes" id="UP000204537"/>
    </source>
</evidence>
<dbReference type="GeneID" id="30306394"/>
<reference evidence="4 5" key="1">
    <citation type="journal article" date="2016" name="Virology">
        <title>The genomic content and context of auxiliary metabolic genes in marine cyanomyoviruses.</title>
        <authorList>
            <person name="Crummett L.T."/>
            <person name="Puxty R.J."/>
            <person name="Weihe C."/>
            <person name="Marston M.F."/>
            <person name="Martiny J.B."/>
        </authorList>
    </citation>
    <scope>NUCLEOTIDE SEQUENCE [LARGE SCALE GENOMIC DNA]</scope>
    <source>
        <strain evidence="1">0808SB25</strain>
        <strain evidence="2">0910TB04</strain>
        <strain evidence="3">1010CC42</strain>
    </source>
</reference>
<dbReference type="Proteomes" id="UP000240804">
    <property type="component" value="Segment"/>
</dbReference>
<evidence type="ECO:0000313" key="5">
    <source>
        <dbReference type="Proteomes" id="UP000240804"/>
    </source>
</evidence>
<dbReference type="SUPFAM" id="SSF53756">
    <property type="entry name" value="UDP-Glycosyltransferase/glycogen phosphorylase"/>
    <property type="match status" value="1"/>
</dbReference>
<dbReference type="RefSeq" id="YP_009321367.1">
    <property type="nucleotide sequence ID" value="NC_031906.1"/>
</dbReference>
<dbReference type="Proteomes" id="UP000240920">
    <property type="component" value="Segment"/>
</dbReference>
<proteinExistence type="predicted"/>
<dbReference type="Gene3D" id="3.40.50.2000">
    <property type="entry name" value="Glycogen Phosphorylase B"/>
    <property type="match status" value="1"/>
</dbReference>
<dbReference type="KEGG" id="vg:30306394"/>
<gene>
    <name evidence="3" type="ORF">C421010_104</name>
    <name evidence="1" type="ORF">S250808_104</name>
    <name evidence="2" type="ORF">T040910_104</name>
</gene>
<protein>
    <submittedName>
        <fullName evidence="3">Uncharacterized protein</fullName>
    </submittedName>
</protein>
<organism evidence="3 4">
    <name type="scientific">Synechococcus phage S-CAM3</name>
    <dbReference type="NCBI Taxonomy" id="1883366"/>
    <lineage>
        <taxon>Viruses</taxon>
        <taxon>Duplodnaviria</taxon>
        <taxon>Heunggongvirae</taxon>
        <taxon>Uroviricota</taxon>
        <taxon>Caudoviricetes</taxon>
        <taxon>Pantevenvirales</taxon>
        <taxon>Kyanoviridae</taxon>
        <taxon>Charybdisvirus</taxon>
        <taxon>Charybdisvirus scam3</taxon>
    </lineage>
</organism>
<dbReference type="EMBL" id="KU686198">
    <property type="protein sequence ID" value="AOV58848.1"/>
    <property type="molecule type" value="Genomic_DNA"/>
</dbReference>
<dbReference type="Proteomes" id="UP000204537">
    <property type="component" value="Segment"/>
</dbReference>
<evidence type="ECO:0000313" key="3">
    <source>
        <dbReference type="EMBL" id="AOV59087.1"/>
    </source>
</evidence>
<dbReference type="OrthoDB" id="10584at10239"/>
<keyword evidence="4" id="KW-1185">Reference proteome</keyword>
<accession>A0A1D8KKF6</accession>
<evidence type="ECO:0000313" key="1">
    <source>
        <dbReference type="EMBL" id="AOV58609.1"/>
    </source>
</evidence>
<dbReference type="EMBL" id="KU686199">
    <property type="protein sequence ID" value="AOV59087.1"/>
    <property type="molecule type" value="Genomic_DNA"/>
</dbReference>
<sequence>MRPKSFFINGGAGRVICSIPALEKYQEDHPDEDFVIVCEGGSDFFRGHPTLYSKVYDHWHKNLFQDKLKDTDICTPEPYRVWEYYNQKCNLSQAFDIAINNKGIRDLPDPRIKLTREESVRGKMIVAEVRSKTEKKKTVVFQPFGRGVTAQGNLIYDSSGRSFEYYNAVSIVRRLQKKYSVIWFSELPLDVEGLGLKDTVSIPASQQVDLRTWAGIIREADLVLGCDSVGQHIAKSMNKPAVVVVGSTFAENITYPNWEKFDILDMGEGQRVYDPIRISMDDESNRTNDGIMAMNDKVEEVIIKSVDKLMNKYYRKPEHEVILPQEWGCGSQGCDTPQAPIQEAEPKKEKPNIFSDMQVTQDAVASKPPGFSNSVKIAK</sequence>
<name>A0A1D8KKF6_9CAUD</name>